<sequence length="503" mass="55449">MPIHDGNDPVSMLSFLHTYAAHLQTSSFPVVTENRRKKKTVEREIVLLGDSHSWGQGSTDSDTSRYYSSHMAYPYSKGYYASLAAHVRHNLEMYPSPLVPFLSKQVSPISGLFKTAQIDLTKPISAKGFYAATALGDEQAVTDLGYLAEASKFDASVCVMAPGDAGSEKLTDAVCRIEMEAHARELFIAVLAGPHGAKLEVALQTQPYYDSPPDYPKVFRVISGNKLELGEQEGGKVQDVDVVGNGDENGNGQAGTHAVKSIWIDTYAADGLEETVYCIDYGVKQKGTLTFSYAGASEKAERLCIDEVQLGTPALLIRGVVFDGNQIRNFSMGGHTVGQWLGDNTHSYNDGPHPHVDHLLNYVPFTPTLVIIQAPIVNEYLRQTELAQFTSHLTELIQKLNGHLNETGERKMDVLMFTTLGDQNIQFKGAPSLPISYDQYYDAVKQYCSEHSYGIIDFRQFFVDKVEAGQLDDDLLFDDAIHPSPFANAFIAKGLTGVWDLLW</sequence>
<dbReference type="InterPro" id="IPR036514">
    <property type="entry name" value="SGNH_hydro_sf"/>
</dbReference>
<protein>
    <submittedName>
        <fullName evidence="1">Lysophospholipase L1-like esterase</fullName>
    </submittedName>
</protein>
<accession>A0ABS4IT55</accession>
<name>A0ABS4IT55_9BACL</name>
<reference evidence="1 2" key="1">
    <citation type="submission" date="2021-03" db="EMBL/GenBank/DDBJ databases">
        <title>Genomic Encyclopedia of Type Strains, Phase IV (KMG-IV): sequencing the most valuable type-strain genomes for metagenomic binning, comparative biology and taxonomic classification.</title>
        <authorList>
            <person name="Goeker M."/>
        </authorList>
    </citation>
    <scope>NUCLEOTIDE SEQUENCE [LARGE SCALE GENOMIC DNA]</scope>
    <source>
        <strain evidence="1 2">DSM 26048</strain>
    </source>
</reference>
<dbReference type="SUPFAM" id="SSF52266">
    <property type="entry name" value="SGNH hydrolase"/>
    <property type="match status" value="1"/>
</dbReference>
<keyword evidence="2" id="KW-1185">Reference proteome</keyword>
<dbReference type="Gene3D" id="3.40.50.1110">
    <property type="entry name" value="SGNH hydrolase"/>
    <property type="match status" value="1"/>
</dbReference>
<dbReference type="RefSeq" id="WP_209971514.1">
    <property type="nucleotide sequence ID" value="NZ_JAGGLB010000006.1"/>
</dbReference>
<organism evidence="1 2">
    <name type="scientific">Paenibacillus eucommiae</name>
    <dbReference type="NCBI Taxonomy" id="1355755"/>
    <lineage>
        <taxon>Bacteria</taxon>
        <taxon>Bacillati</taxon>
        <taxon>Bacillota</taxon>
        <taxon>Bacilli</taxon>
        <taxon>Bacillales</taxon>
        <taxon>Paenibacillaceae</taxon>
        <taxon>Paenibacillus</taxon>
    </lineage>
</organism>
<comment type="caution">
    <text evidence="1">The sequence shown here is derived from an EMBL/GenBank/DDBJ whole genome shotgun (WGS) entry which is preliminary data.</text>
</comment>
<dbReference type="Proteomes" id="UP001519287">
    <property type="component" value="Unassembled WGS sequence"/>
</dbReference>
<dbReference type="EMBL" id="JAGGLB010000006">
    <property type="protein sequence ID" value="MBP1990750.1"/>
    <property type="molecule type" value="Genomic_DNA"/>
</dbReference>
<proteinExistence type="predicted"/>
<evidence type="ECO:0000313" key="1">
    <source>
        <dbReference type="EMBL" id="MBP1990750.1"/>
    </source>
</evidence>
<evidence type="ECO:0000313" key="2">
    <source>
        <dbReference type="Proteomes" id="UP001519287"/>
    </source>
</evidence>
<gene>
    <name evidence="1" type="ORF">J2Z66_002356</name>
</gene>